<reference evidence="1 2" key="1">
    <citation type="submission" date="2023-12" db="EMBL/GenBank/DDBJ databases">
        <title>Description of an unclassified Opitutus bacterium of Verrucomicrobiota.</title>
        <authorList>
            <person name="Zhang D.-F."/>
        </authorList>
    </citation>
    <scope>NUCLEOTIDE SEQUENCE [LARGE SCALE GENOMIC DNA]</scope>
    <source>
        <strain evidence="1 2">WL0086</strain>
    </source>
</reference>
<evidence type="ECO:0000313" key="1">
    <source>
        <dbReference type="EMBL" id="WRQ86377.1"/>
    </source>
</evidence>
<accession>A0ABZ1C4V0</accession>
<gene>
    <name evidence="1" type="ORF">K1X11_016295</name>
</gene>
<evidence type="ECO:0008006" key="3">
    <source>
        <dbReference type="Google" id="ProtNLM"/>
    </source>
</evidence>
<organism evidence="1 2">
    <name type="scientific">Actomonas aquatica</name>
    <dbReference type="NCBI Taxonomy" id="2866162"/>
    <lineage>
        <taxon>Bacteria</taxon>
        <taxon>Pseudomonadati</taxon>
        <taxon>Verrucomicrobiota</taxon>
        <taxon>Opitutia</taxon>
        <taxon>Opitutales</taxon>
        <taxon>Opitutaceae</taxon>
        <taxon>Actomonas</taxon>
    </lineage>
</organism>
<evidence type="ECO:0000313" key="2">
    <source>
        <dbReference type="Proteomes" id="UP000738431"/>
    </source>
</evidence>
<keyword evidence="2" id="KW-1185">Reference proteome</keyword>
<proteinExistence type="predicted"/>
<dbReference type="Proteomes" id="UP000738431">
    <property type="component" value="Chromosome"/>
</dbReference>
<name>A0ABZ1C4V0_9BACT</name>
<dbReference type="EMBL" id="CP139781">
    <property type="protein sequence ID" value="WRQ86377.1"/>
    <property type="molecule type" value="Genomic_DNA"/>
</dbReference>
<protein>
    <recommendedName>
        <fullName evidence="3">Lipoprotein</fullName>
    </recommendedName>
</protein>
<sequence>MKQGQETPLPHPRVLVRQFKATSVATCVLLSVLLGCSRPFPEPTGIKEWSQVSTLAKAFILRGDVDAIRAHADVSGLPPNELSAIHDAWKEWNGVSGELRHVSTAVMTPAEFETLKEREHKALFGDRPHSLPPPKWNTEPEKLIVFTFASKDPTDKTTQVRWYAGAFQRDGLWYFASRRP</sequence>
<dbReference type="RefSeq" id="WP_221031301.1">
    <property type="nucleotide sequence ID" value="NZ_CP139781.1"/>
</dbReference>